<name>A0A8S8ZUF7_SORMA</name>
<dbReference type="Proteomes" id="UP000433876">
    <property type="component" value="Unassembled WGS sequence"/>
</dbReference>
<organism evidence="2 3">
    <name type="scientific">Sordaria macrospora</name>
    <dbReference type="NCBI Taxonomy" id="5147"/>
    <lineage>
        <taxon>Eukaryota</taxon>
        <taxon>Fungi</taxon>
        <taxon>Dikarya</taxon>
        <taxon>Ascomycota</taxon>
        <taxon>Pezizomycotina</taxon>
        <taxon>Sordariomycetes</taxon>
        <taxon>Sordariomycetidae</taxon>
        <taxon>Sordariales</taxon>
        <taxon>Sordariaceae</taxon>
        <taxon>Sordaria</taxon>
    </lineage>
</organism>
<dbReference type="AlphaFoldDB" id="A0A8S8ZUF7"/>
<evidence type="ECO:0000256" key="1">
    <source>
        <dbReference type="SAM" id="MobiDB-lite"/>
    </source>
</evidence>
<evidence type="ECO:0000313" key="3">
    <source>
        <dbReference type="Proteomes" id="UP000433876"/>
    </source>
</evidence>
<dbReference type="EMBL" id="NMPR01000043">
    <property type="protein sequence ID" value="KAA8633059.1"/>
    <property type="molecule type" value="Genomic_DNA"/>
</dbReference>
<protein>
    <submittedName>
        <fullName evidence="2">Uncharacterized protein</fullName>
    </submittedName>
</protein>
<gene>
    <name evidence="2" type="ORF">SMACR_01424</name>
</gene>
<feature type="compositionally biased region" description="Basic and acidic residues" evidence="1">
    <location>
        <begin position="140"/>
        <end position="181"/>
    </location>
</feature>
<feature type="region of interest" description="Disordered" evidence="1">
    <location>
        <begin position="139"/>
        <end position="181"/>
    </location>
</feature>
<evidence type="ECO:0000313" key="2">
    <source>
        <dbReference type="EMBL" id="KAA8633059.1"/>
    </source>
</evidence>
<dbReference type="VEuPathDB" id="FungiDB:SMAC_01424"/>
<reference evidence="2 3" key="1">
    <citation type="submission" date="2017-07" db="EMBL/GenBank/DDBJ databases">
        <title>Genome sequence of the Sordaria macrospora wild type strain R19027.</title>
        <authorList>
            <person name="Nowrousian M."/>
            <person name="Teichert I."/>
            <person name="Kueck U."/>
        </authorList>
    </citation>
    <scope>NUCLEOTIDE SEQUENCE [LARGE SCALE GENOMIC DNA]</scope>
    <source>
        <strain evidence="2 3">R19027</strain>
        <tissue evidence="2">Mycelium</tissue>
    </source>
</reference>
<proteinExistence type="predicted"/>
<comment type="caution">
    <text evidence="2">The sequence shown here is derived from an EMBL/GenBank/DDBJ whole genome shotgun (WGS) entry which is preliminary data.</text>
</comment>
<accession>A0A8S8ZUF7</accession>
<sequence>MRQPQTRISIHATPMALSSLIHHRASSTAARMKAVTVSSRIRPNLPQPSAQDTHTISLNKSRFNAIPSVKTRRDRLDLDLDLARQQANGSLSHYMSHSYTTGIDSTSMSSHALATTRLHPFTVMMLRYQTLAVRNNQVHYPEEEVQKGRMDNKERVDGQGDGTKEEHSERNMGLNKRETKN</sequence>